<dbReference type="SUPFAM" id="SSF47928">
    <property type="entry name" value="N-terminal domain of the delta subunit of the F1F0-ATP synthase"/>
    <property type="match status" value="1"/>
</dbReference>
<evidence type="ECO:0000256" key="2">
    <source>
        <dbReference type="ARBA" id="ARBA00022448"/>
    </source>
</evidence>
<evidence type="ECO:0000313" key="9">
    <source>
        <dbReference type="Proteomes" id="UP000634668"/>
    </source>
</evidence>
<evidence type="ECO:0000256" key="1">
    <source>
        <dbReference type="ARBA" id="ARBA00004370"/>
    </source>
</evidence>
<dbReference type="GO" id="GO:0045259">
    <property type="term" value="C:proton-transporting ATP synthase complex"/>
    <property type="evidence" value="ECO:0007669"/>
    <property type="project" value="UniProtKB-KW"/>
</dbReference>
<dbReference type="InterPro" id="IPR000711">
    <property type="entry name" value="ATPase_OSCP/dsu"/>
</dbReference>
<proteinExistence type="inferred from homology"/>
<dbReference type="NCBIfam" id="TIGR01145">
    <property type="entry name" value="ATP_synt_delta"/>
    <property type="match status" value="1"/>
</dbReference>
<sequence length="179" mass="19652">MNESRAAVRYAKAVLGMAVENKATEEVETDMRKIMATILGSPELREMLGSPLLKGESKKDALSAIFKGSHPVTEGLLTILVENKRISMLNNVAEKFIILNEARKGQEVATVTTAVPLTAELEKKIQDKIVQLTGNKSNLENKVDASIIGGFILRVGDTQYDASIAHKLENLRREFTNSL</sequence>
<evidence type="ECO:0000256" key="7">
    <source>
        <dbReference type="HAMAP-Rule" id="MF_01416"/>
    </source>
</evidence>
<keyword evidence="7" id="KW-1003">Cell membrane</keyword>
<accession>A0A918IYI6</accession>
<keyword evidence="2 7" id="KW-0813">Transport</keyword>
<dbReference type="RefSeq" id="WP_026813580.1">
    <property type="nucleotide sequence ID" value="NZ_BMWP01000016.1"/>
</dbReference>
<comment type="subcellular location">
    <subcellularLocation>
        <location evidence="7">Cell membrane</location>
        <topology evidence="7">Peripheral membrane protein</topology>
    </subcellularLocation>
    <subcellularLocation>
        <location evidence="1">Membrane</location>
    </subcellularLocation>
</comment>
<keyword evidence="4 7" id="KW-0406">Ion transport</keyword>
<organism evidence="8 9">
    <name type="scientific">Arenibacter certesii</name>
    <dbReference type="NCBI Taxonomy" id="228955"/>
    <lineage>
        <taxon>Bacteria</taxon>
        <taxon>Pseudomonadati</taxon>
        <taxon>Bacteroidota</taxon>
        <taxon>Flavobacteriia</taxon>
        <taxon>Flavobacteriales</taxon>
        <taxon>Flavobacteriaceae</taxon>
        <taxon>Arenibacter</taxon>
    </lineage>
</organism>
<keyword evidence="9" id="KW-1185">Reference proteome</keyword>
<evidence type="ECO:0000256" key="6">
    <source>
        <dbReference type="ARBA" id="ARBA00023310"/>
    </source>
</evidence>
<dbReference type="PANTHER" id="PTHR11910">
    <property type="entry name" value="ATP SYNTHASE DELTA CHAIN"/>
    <property type="match status" value="1"/>
</dbReference>
<reference evidence="8" key="2">
    <citation type="submission" date="2020-09" db="EMBL/GenBank/DDBJ databases">
        <authorList>
            <person name="Sun Q."/>
            <person name="Kim S."/>
        </authorList>
    </citation>
    <scope>NUCLEOTIDE SEQUENCE</scope>
    <source>
        <strain evidence="8">KCTC 12113</strain>
    </source>
</reference>
<keyword evidence="5 7" id="KW-0472">Membrane</keyword>
<evidence type="ECO:0000256" key="4">
    <source>
        <dbReference type="ARBA" id="ARBA00023065"/>
    </source>
</evidence>
<comment type="caution">
    <text evidence="8">The sequence shown here is derived from an EMBL/GenBank/DDBJ whole genome shotgun (WGS) entry which is preliminary data.</text>
</comment>
<name>A0A918IYI6_9FLAO</name>
<dbReference type="PRINTS" id="PR00125">
    <property type="entry name" value="ATPASEDELTA"/>
</dbReference>
<dbReference type="HAMAP" id="MF_01416">
    <property type="entry name" value="ATP_synth_delta_bact"/>
    <property type="match status" value="1"/>
</dbReference>
<gene>
    <name evidence="7 8" type="primary">atpH</name>
    <name evidence="8" type="ORF">GCM10007383_23990</name>
</gene>
<comment type="function">
    <text evidence="7">This protein is part of the stalk that links CF(0) to CF(1). It either transmits conformational changes from CF(0) to CF(1) or is implicated in proton conduction.</text>
</comment>
<dbReference type="InterPro" id="IPR026015">
    <property type="entry name" value="ATP_synth_OSCP/delta_N_sf"/>
</dbReference>
<evidence type="ECO:0000313" key="8">
    <source>
        <dbReference type="EMBL" id="GGW38466.1"/>
    </source>
</evidence>
<comment type="similarity">
    <text evidence="7">Belongs to the ATPase delta chain family.</text>
</comment>
<comment type="function">
    <text evidence="7">F(1)F(0) ATP synthase produces ATP from ADP in the presence of a proton or sodium gradient. F-type ATPases consist of two structural domains, F(1) containing the extramembraneous catalytic core and F(0) containing the membrane proton channel, linked together by a central stalk and a peripheral stalk. During catalysis, ATP synthesis in the catalytic domain of F(1) is coupled via a rotary mechanism of the central stalk subunits to proton translocation.</text>
</comment>
<evidence type="ECO:0000256" key="3">
    <source>
        <dbReference type="ARBA" id="ARBA00022781"/>
    </source>
</evidence>
<evidence type="ECO:0000256" key="5">
    <source>
        <dbReference type="ARBA" id="ARBA00023136"/>
    </source>
</evidence>
<reference evidence="8" key="1">
    <citation type="journal article" date="2014" name="Int. J. Syst. Evol. Microbiol.">
        <title>Complete genome sequence of Corynebacterium casei LMG S-19264T (=DSM 44701T), isolated from a smear-ripened cheese.</title>
        <authorList>
            <consortium name="US DOE Joint Genome Institute (JGI-PGF)"/>
            <person name="Walter F."/>
            <person name="Albersmeier A."/>
            <person name="Kalinowski J."/>
            <person name="Ruckert C."/>
        </authorList>
    </citation>
    <scope>NUCLEOTIDE SEQUENCE</scope>
    <source>
        <strain evidence="8">KCTC 12113</strain>
    </source>
</reference>
<protein>
    <recommendedName>
        <fullName evidence="7">ATP synthase subunit delta</fullName>
    </recommendedName>
    <alternativeName>
        <fullName evidence="7">ATP synthase F(1) sector subunit delta</fullName>
    </alternativeName>
    <alternativeName>
        <fullName evidence="7">F-type ATPase subunit delta</fullName>
        <shortName evidence="7">F-ATPase subunit delta</shortName>
    </alternativeName>
</protein>
<dbReference type="EMBL" id="BMWP01000016">
    <property type="protein sequence ID" value="GGW38466.1"/>
    <property type="molecule type" value="Genomic_DNA"/>
</dbReference>
<dbReference type="GO" id="GO:0046933">
    <property type="term" value="F:proton-transporting ATP synthase activity, rotational mechanism"/>
    <property type="evidence" value="ECO:0007669"/>
    <property type="project" value="UniProtKB-UniRule"/>
</dbReference>
<keyword evidence="3 7" id="KW-0375">Hydrogen ion transport</keyword>
<keyword evidence="6 7" id="KW-0066">ATP synthesis</keyword>
<dbReference type="Pfam" id="PF00213">
    <property type="entry name" value="OSCP"/>
    <property type="match status" value="1"/>
</dbReference>
<keyword evidence="7" id="KW-0139">CF(1)</keyword>
<dbReference type="Proteomes" id="UP000634668">
    <property type="component" value="Unassembled WGS sequence"/>
</dbReference>
<dbReference type="Gene3D" id="1.10.520.20">
    <property type="entry name" value="N-terminal domain of the delta subunit of the F1F0-ATP synthase"/>
    <property type="match status" value="1"/>
</dbReference>
<dbReference type="GO" id="GO:0005886">
    <property type="term" value="C:plasma membrane"/>
    <property type="evidence" value="ECO:0007669"/>
    <property type="project" value="UniProtKB-SubCell"/>
</dbReference>
<dbReference type="AlphaFoldDB" id="A0A918IYI6"/>